<dbReference type="EMBL" id="KQ086190">
    <property type="protein sequence ID" value="KLO06655.1"/>
    <property type="molecule type" value="Genomic_DNA"/>
</dbReference>
<evidence type="ECO:0000313" key="9">
    <source>
        <dbReference type="EMBL" id="KLO06655.1"/>
    </source>
</evidence>
<evidence type="ECO:0000256" key="5">
    <source>
        <dbReference type="PROSITE-ProRule" id="PRU01087"/>
    </source>
</evidence>
<dbReference type="Pfam" id="PF05241">
    <property type="entry name" value="EBP"/>
    <property type="match status" value="1"/>
</dbReference>
<feature type="non-terminal residue" evidence="9">
    <location>
        <position position="1"/>
    </location>
</feature>
<name>A0A0H2R4E9_9AGAM</name>
<evidence type="ECO:0000256" key="1">
    <source>
        <dbReference type="ARBA" id="ARBA00004141"/>
    </source>
</evidence>
<keyword evidence="4 5" id="KW-0472">Membrane</keyword>
<dbReference type="InterPro" id="IPR033118">
    <property type="entry name" value="EXPERA"/>
</dbReference>
<protein>
    <recommendedName>
        <fullName evidence="8">EXPERA domain-containing protein</fullName>
    </recommendedName>
</protein>
<dbReference type="GO" id="GO:0016020">
    <property type="term" value="C:membrane"/>
    <property type="evidence" value="ECO:0007669"/>
    <property type="project" value="UniProtKB-SubCell"/>
</dbReference>
<evidence type="ECO:0000259" key="8">
    <source>
        <dbReference type="PROSITE" id="PS51751"/>
    </source>
</evidence>
<evidence type="ECO:0000313" key="10">
    <source>
        <dbReference type="Proteomes" id="UP000053477"/>
    </source>
</evidence>
<accession>A0A0H2R4E9</accession>
<feature type="transmembrane region" description="Helical" evidence="6">
    <location>
        <begin position="60"/>
        <end position="82"/>
    </location>
</feature>
<proteinExistence type="predicted"/>
<gene>
    <name evidence="9" type="ORF">SCHPADRAFT_837766</name>
</gene>
<evidence type="ECO:0000256" key="6">
    <source>
        <dbReference type="SAM" id="Phobius"/>
    </source>
</evidence>
<dbReference type="Proteomes" id="UP000053477">
    <property type="component" value="Unassembled WGS sequence"/>
</dbReference>
<feature type="signal peptide" evidence="7">
    <location>
        <begin position="1"/>
        <end position="18"/>
    </location>
</feature>
<feature type="chain" id="PRO_5005201485" description="EXPERA domain-containing protein" evidence="7">
    <location>
        <begin position="19"/>
        <end position="198"/>
    </location>
</feature>
<feature type="transmembrane region" description="Helical" evidence="6">
    <location>
        <begin position="159"/>
        <end position="178"/>
    </location>
</feature>
<evidence type="ECO:0000256" key="3">
    <source>
        <dbReference type="ARBA" id="ARBA00022989"/>
    </source>
</evidence>
<dbReference type="STRING" id="27342.A0A0H2R4E9"/>
<feature type="domain" description="EXPERA" evidence="8">
    <location>
        <begin position="1"/>
        <end position="173"/>
    </location>
</feature>
<comment type="subcellular location">
    <subcellularLocation>
        <location evidence="1">Membrane</location>
        <topology evidence="1">Multi-pass membrane protein</topology>
    </subcellularLocation>
</comment>
<keyword evidence="7" id="KW-0732">Signal</keyword>
<keyword evidence="3 5" id="KW-1133">Transmembrane helix</keyword>
<evidence type="ECO:0000256" key="4">
    <source>
        <dbReference type="ARBA" id="ARBA00023136"/>
    </source>
</evidence>
<dbReference type="InParanoid" id="A0A0H2R4E9"/>
<organism evidence="9 10">
    <name type="scientific">Schizopora paradoxa</name>
    <dbReference type="NCBI Taxonomy" id="27342"/>
    <lineage>
        <taxon>Eukaryota</taxon>
        <taxon>Fungi</taxon>
        <taxon>Dikarya</taxon>
        <taxon>Basidiomycota</taxon>
        <taxon>Agaricomycotina</taxon>
        <taxon>Agaricomycetes</taxon>
        <taxon>Hymenochaetales</taxon>
        <taxon>Schizoporaceae</taxon>
        <taxon>Schizopora</taxon>
    </lineage>
</organism>
<keyword evidence="10" id="KW-1185">Reference proteome</keyword>
<reference evidence="9 10" key="1">
    <citation type="submission" date="2015-04" db="EMBL/GenBank/DDBJ databases">
        <title>Complete genome sequence of Schizopora paradoxa KUC8140, a cosmopolitan wood degrader in East Asia.</title>
        <authorList>
            <consortium name="DOE Joint Genome Institute"/>
            <person name="Min B."/>
            <person name="Park H."/>
            <person name="Jang Y."/>
            <person name="Kim J.-J."/>
            <person name="Kim K.H."/>
            <person name="Pangilinan J."/>
            <person name="Lipzen A."/>
            <person name="Riley R."/>
            <person name="Grigoriev I.V."/>
            <person name="Spatafora J.W."/>
            <person name="Choi I.-G."/>
        </authorList>
    </citation>
    <scope>NUCLEOTIDE SEQUENCE [LARGE SCALE GENOMIC DNA]</scope>
    <source>
        <strain evidence="9 10">KUC8140</strain>
    </source>
</reference>
<keyword evidence="2 5" id="KW-0812">Transmembrane</keyword>
<dbReference type="FunCoup" id="A0A0H2R4E9">
    <property type="interactions" value="124"/>
</dbReference>
<evidence type="ECO:0000256" key="2">
    <source>
        <dbReference type="ARBA" id="ARBA00022692"/>
    </source>
</evidence>
<feature type="transmembrane region" description="Helical" evidence="6">
    <location>
        <begin position="94"/>
        <end position="119"/>
    </location>
</feature>
<dbReference type="AlphaFoldDB" id="A0A0H2R4E9"/>
<sequence>YSLFCCSLPVTLLFSTQALYPAELVPPVLKRITDDHVMTTRDPLFAGNAGLTGDAPFLWAWFRSFMLLDIALHLSIIFAIVCRKWNDASTMYPLLFVHGASKVTMLTGCLAVLLAAPIAGSSSSSSTNTPVSADFVSAPDVPDSDRFPFQTAEQRVKSVYMYLPMLILSLIMTVDMGLRIAAGLRRRQLSTAKNTKSE</sequence>
<dbReference type="PROSITE" id="PS51751">
    <property type="entry name" value="EXPERA"/>
    <property type="match status" value="1"/>
</dbReference>
<evidence type="ECO:0000256" key="7">
    <source>
        <dbReference type="SAM" id="SignalP"/>
    </source>
</evidence>